<evidence type="ECO:0000313" key="3">
    <source>
        <dbReference type="Proteomes" id="UP000001887"/>
    </source>
</evidence>
<dbReference type="HOGENOM" id="CLU_3010340_0_0_0"/>
<evidence type="ECO:0000313" key="2">
    <source>
        <dbReference type="EMBL" id="ADB17528.1"/>
    </source>
</evidence>
<organism evidence="2 3">
    <name type="scientific">Pirellula staleyi (strain ATCC 27377 / DSM 6068 / ICPB 4128)</name>
    <name type="common">Pirella staleyi</name>
    <dbReference type="NCBI Taxonomy" id="530564"/>
    <lineage>
        <taxon>Bacteria</taxon>
        <taxon>Pseudomonadati</taxon>
        <taxon>Planctomycetota</taxon>
        <taxon>Planctomycetia</taxon>
        <taxon>Pirellulales</taxon>
        <taxon>Pirellulaceae</taxon>
        <taxon>Pirellula</taxon>
    </lineage>
</organism>
<feature type="region of interest" description="Disordered" evidence="1">
    <location>
        <begin position="1"/>
        <end position="56"/>
    </location>
</feature>
<dbReference type="KEGG" id="psl:Psta_2863"/>
<gene>
    <name evidence="2" type="ordered locus">Psta_2863</name>
</gene>
<keyword evidence="3" id="KW-1185">Reference proteome</keyword>
<evidence type="ECO:0008006" key="4">
    <source>
        <dbReference type="Google" id="ProtNLM"/>
    </source>
</evidence>
<accession>D2R8I7</accession>
<reference evidence="2 3" key="1">
    <citation type="journal article" date="2009" name="Stand. Genomic Sci.">
        <title>Complete genome sequence of Pirellula staleyi type strain (ATCC 27377).</title>
        <authorList>
            <person name="Clum A."/>
            <person name="Tindall B.J."/>
            <person name="Sikorski J."/>
            <person name="Ivanova N."/>
            <person name="Mavrommatis K."/>
            <person name="Lucas S."/>
            <person name="Glavina del Rio T."/>
            <person name="Nolan M."/>
            <person name="Chen F."/>
            <person name="Tice H."/>
            <person name="Pitluck S."/>
            <person name="Cheng J.F."/>
            <person name="Chertkov O."/>
            <person name="Brettin T."/>
            <person name="Han C."/>
            <person name="Detter J.C."/>
            <person name="Kuske C."/>
            <person name="Bruce D."/>
            <person name="Goodwin L."/>
            <person name="Ovchinikova G."/>
            <person name="Pati A."/>
            <person name="Mikhailova N."/>
            <person name="Chen A."/>
            <person name="Palaniappan K."/>
            <person name="Land M."/>
            <person name="Hauser L."/>
            <person name="Chang Y.J."/>
            <person name="Jeffries C.D."/>
            <person name="Chain P."/>
            <person name="Rohde M."/>
            <person name="Goker M."/>
            <person name="Bristow J."/>
            <person name="Eisen J.A."/>
            <person name="Markowitz V."/>
            <person name="Hugenholtz P."/>
            <person name="Kyrpides N.C."/>
            <person name="Klenk H.P."/>
            <person name="Lapidus A."/>
        </authorList>
    </citation>
    <scope>NUCLEOTIDE SEQUENCE [LARGE SCALE GENOMIC DNA]</scope>
    <source>
        <strain evidence="3">ATCC 27377 / DSM 6068 / ICPB 4128</strain>
    </source>
</reference>
<dbReference type="EMBL" id="CP001848">
    <property type="protein sequence ID" value="ADB17528.1"/>
    <property type="molecule type" value="Genomic_DNA"/>
</dbReference>
<sequence>MTIVRVGKTDKYASGWDSAFGGKKPAKSEATAAKATAKKAAPKKAAAKKPAKKGKK</sequence>
<dbReference type="Proteomes" id="UP000001887">
    <property type="component" value="Chromosome"/>
</dbReference>
<evidence type="ECO:0000256" key="1">
    <source>
        <dbReference type="SAM" id="MobiDB-lite"/>
    </source>
</evidence>
<feature type="compositionally biased region" description="Basic residues" evidence="1">
    <location>
        <begin position="36"/>
        <end position="56"/>
    </location>
</feature>
<protein>
    <recommendedName>
        <fullName evidence="4">RNA polymerase subunit sigma</fullName>
    </recommendedName>
</protein>
<dbReference type="AlphaFoldDB" id="D2R8I7"/>
<proteinExistence type="predicted"/>
<name>D2R8I7_PIRSD</name>